<proteinExistence type="predicted"/>
<keyword evidence="3" id="KW-1185">Reference proteome</keyword>
<dbReference type="AlphaFoldDB" id="A0A1K1R7A1"/>
<keyword evidence="1" id="KW-0472">Membrane</keyword>
<keyword evidence="1" id="KW-1133">Transmembrane helix</keyword>
<reference evidence="2 3" key="1">
    <citation type="submission" date="2016-11" db="EMBL/GenBank/DDBJ databases">
        <authorList>
            <person name="Jaros S."/>
            <person name="Januszkiewicz K."/>
            <person name="Wedrychowicz H."/>
        </authorList>
    </citation>
    <scope>NUCLEOTIDE SEQUENCE [LARGE SCALE GENOMIC DNA]</scope>
    <source>
        <strain evidence="2 3">CGMCC 1.12145</strain>
    </source>
</reference>
<evidence type="ECO:0000313" key="3">
    <source>
        <dbReference type="Proteomes" id="UP000182248"/>
    </source>
</evidence>
<evidence type="ECO:0000313" key="2">
    <source>
        <dbReference type="EMBL" id="SFW67699.1"/>
    </source>
</evidence>
<feature type="transmembrane region" description="Helical" evidence="1">
    <location>
        <begin position="6"/>
        <end position="25"/>
    </location>
</feature>
<keyword evidence="1" id="KW-0812">Transmembrane</keyword>
<organism evidence="2 3">
    <name type="scientific">Sinomicrobium oceani</name>
    <dbReference type="NCBI Taxonomy" id="1150368"/>
    <lineage>
        <taxon>Bacteria</taxon>
        <taxon>Pseudomonadati</taxon>
        <taxon>Bacteroidota</taxon>
        <taxon>Flavobacteriia</taxon>
        <taxon>Flavobacteriales</taxon>
        <taxon>Flavobacteriaceae</taxon>
        <taxon>Sinomicrobium</taxon>
    </lineage>
</organism>
<evidence type="ECO:0000256" key="1">
    <source>
        <dbReference type="SAM" id="Phobius"/>
    </source>
</evidence>
<gene>
    <name evidence="2" type="ORF">SAMN02927921_03235</name>
</gene>
<dbReference type="STRING" id="1150368.SAMN02927921_03235"/>
<accession>A0A1K1R7A1</accession>
<name>A0A1K1R7A1_9FLAO</name>
<protein>
    <submittedName>
        <fullName evidence="2">Uncharacterized protein</fullName>
    </submittedName>
</protein>
<dbReference type="Proteomes" id="UP000182248">
    <property type="component" value="Unassembled WGS sequence"/>
</dbReference>
<feature type="transmembrane region" description="Helical" evidence="1">
    <location>
        <begin position="37"/>
        <end position="56"/>
    </location>
</feature>
<dbReference type="EMBL" id="FPJE01000019">
    <property type="protein sequence ID" value="SFW67699.1"/>
    <property type="molecule type" value="Genomic_DNA"/>
</dbReference>
<sequence length="62" mass="7310">MFTTGQLVFTIFFIIAFVTIIYFSYKKDKRLHARQYGGSIKILIGFIFFLIILLLLKSWVKS</sequence>
<dbReference type="RefSeq" id="WP_072318415.1">
    <property type="nucleotide sequence ID" value="NZ_FPJE01000019.1"/>
</dbReference>